<sequence length="399" mass="46655">MPEYKTHIRAALEPSDTKLLTNTPTYKLLTESPKLATALSQIFPYLLLIDNFLEIITWTNDDHFQNFLIMTGYSCIVVYWDWICHVILPILLTIAFASIVWSISSVIYDSKYDEKPTIDEVLYTLHNITVRSEMLLRPIQHVPFKTQNFIKMAIAGIILTPVNVAVTKTIITPQKYLWFLGLFLFTFHSPYAFAIRRLLWRSLYVRLAILYATGLEIKVSKDYDTSEFQTVSRVVSAANSDAEGMGGGVPVLSDFKVLKKRMISPTQLKQTVLFEVLENERRWLGIGWSSLLYPSERPNFCYAKTYDLAPNITGMSPRAKYPFPIFENDLYSYLWQWIDDEWTLELEFDKSKTRDGWVYYNSSWEDARTRDGFSRYTRSRRWTRRATLIVDKRETVYDE</sequence>
<keyword evidence="3 5" id="KW-1133">Transmembrane helix</keyword>
<dbReference type="GO" id="GO:0005778">
    <property type="term" value="C:peroxisomal membrane"/>
    <property type="evidence" value="ECO:0007669"/>
    <property type="project" value="TreeGrafter"/>
</dbReference>
<reference evidence="7 8" key="1">
    <citation type="submission" date="2018-06" db="EMBL/GenBank/DDBJ databases">
        <title>Whole genome sequencing of Candida tropicalis (genome annotated by CSBL at Korea University).</title>
        <authorList>
            <person name="Ahn J."/>
        </authorList>
    </citation>
    <scope>NUCLEOTIDE SEQUENCE [LARGE SCALE GENOMIC DNA]</scope>
    <source>
        <strain evidence="7 8">ATCC 20962</strain>
    </source>
</reference>
<accession>A0A367YDY4</accession>
<evidence type="ECO:0000256" key="1">
    <source>
        <dbReference type="ARBA" id="ARBA00004127"/>
    </source>
</evidence>
<dbReference type="Proteomes" id="UP000253472">
    <property type="component" value="Unassembled WGS sequence"/>
</dbReference>
<organism evidence="7 8">
    <name type="scientific">Candida viswanathii</name>
    <dbReference type="NCBI Taxonomy" id="5486"/>
    <lineage>
        <taxon>Eukaryota</taxon>
        <taxon>Fungi</taxon>
        <taxon>Dikarya</taxon>
        <taxon>Ascomycota</taxon>
        <taxon>Saccharomycotina</taxon>
        <taxon>Pichiomycetes</taxon>
        <taxon>Debaryomycetaceae</taxon>
        <taxon>Candida/Lodderomyces clade</taxon>
        <taxon>Candida</taxon>
    </lineage>
</organism>
<evidence type="ECO:0000256" key="2">
    <source>
        <dbReference type="ARBA" id="ARBA00022692"/>
    </source>
</evidence>
<dbReference type="PANTHER" id="PTHR31679">
    <property type="entry name" value="PEROXISOMAL MEMBRANE PROTEIN PEX30-RELATED"/>
    <property type="match status" value="1"/>
</dbReference>
<dbReference type="EMBL" id="QLNQ01000023">
    <property type="protein sequence ID" value="RCK64083.1"/>
    <property type="molecule type" value="Genomic_DNA"/>
</dbReference>
<evidence type="ECO:0000313" key="7">
    <source>
        <dbReference type="EMBL" id="RCK64083.1"/>
    </source>
</evidence>
<evidence type="ECO:0000256" key="3">
    <source>
        <dbReference type="ARBA" id="ARBA00022989"/>
    </source>
</evidence>
<dbReference type="GO" id="GO:0007031">
    <property type="term" value="P:peroxisome organization"/>
    <property type="evidence" value="ECO:0007669"/>
    <property type="project" value="UniProtKB-ARBA"/>
</dbReference>
<dbReference type="OrthoDB" id="5586090at2759"/>
<dbReference type="InterPro" id="IPR006614">
    <property type="entry name" value="Peroxin/Ferlin"/>
</dbReference>
<comment type="subcellular location">
    <subcellularLocation>
        <location evidence="1">Endomembrane system</location>
        <topology evidence="1">Multi-pass membrane protein</topology>
    </subcellularLocation>
</comment>
<feature type="transmembrane region" description="Helical" evidence="5">
    <location>
        <begin position="149"/>
        <end position="170"/>
    </location>
</feature>
<evidence type="ECO:0000259" key="6">
    <source>
        <dbReference type="SMART" id="SM00693"/>
    </source>
</evidence>
<evidence type="ECO:0000313" key="8">
    <source>
        <dbReference type="Proteomes" id="UP000253472"/>
    </source>
</evidence>
<dbReference type="InterPro" id="IPR010482">
    <property type="entry name" value="TECPR1-like_DysF"/>
</dbReference>
<keyword evidence="8" id="KW-1185">Reference proteome</keyword>
<evidence type="ECO:0000256" key="4">
    <source>
        <dbReference type="ARBA" id="ARBA00023136"/>
    </source>
</evidence>
<keyword evidence="2 5" id="KW-0812">Transmembrane</keyword>
<dbReference type="InterPro" id="IPR052646">
    <property type="entry name" value="Peroxisomal_PEX28-32"/>
</dbReference>
<evidence type="ECO:0000256" key="5">
    <source>
        <dbReference type="SAM" id="Phobius"/>
    </source>
</evidence>
<dbReference type="Pfam" id="PF06398">
    <property type="entry name" value="Pex24p"/>
    <property type="match status" value="1"/>
</dbReference>
<gene>
    <name evidence="7" type="primary">PEX30_2</name>
    <name evidence="7" type="ORF">Cantr_10300</name>
</gene>
<protein>
    <submittedName>
        <fullName evidence="7">Peroxisomal membrane protein PEX30</fullName>
    </submittedName>
</protein>
<dbReference type="PANTHER" id="PTHR31679:SF2">
    <property type="entry name" value="PEROXISOMAL MEMBRANE PROTEIN PEX30-RELATED"/>
    <property type="match status" value="1"/>
</dbReference>
<dbReference type="AlphaFoldDB" id="A0A367YDY4"/>
<dbReference type="SMART" id="SM00693">
    <property type="entry name" value="DysFN"/>
    <property type="match status" value="1"/>
</dbReference>
<proteinExistence type="predicted"/>
<comment type="caution">
    <text evidence="7">The sequence shown here is derived from an EMBL/GenBank/DDBJ whole genome shotgun (WGS) entry which is preliminary data.</text>
</comment>
<feature type="domain" description="Peroxin/Ferlin" evidence="6">
    <location>
        <begin position="269"/>
        <end position="345"/>
    </location>
</feature>
<dbReference type="GO" id="GO:0012505">
    <property type="term" value="C:endomembrane system"/>
    <property type="evidence" value="ECO:0007669"/>
    <property type="project" value="UniProtKB-SubCell"/>
</dbReference>
<name>A0A367YDY4_9ASCO</name>
<feature type="transmembrane region" description="Helical" evidence="5">
    <location>
        <begin position="86"/>
        <end position="108"/>
    </location>
</feature>
<dbReference type="STRING" id="5486.A0A367YDY4"/>
<feature type="transmembrane region" description="Helical" evidence="5">
    <location>
        <begin position="176"/>
        <end position="194"/>
    </location>
</feature>
<keyword evidence="4 5" id="KW-0472">Membrane</keyword>